<evidence type="ECO:0008006" key="4">
    <source>
        <dbReference type="Google" id="ProtNLM"/>
    </source>
</evidence>
<gene>
    <name evidence="2" type="ORF">HNR30_006085</name>
</gene>
<dbReference type="Gene3D" id="3.40.50.410">
    <property type="entry name" value="von Willebrand factor, type A domain"/>
    <property type="match status" value="1"/>
</dbReference>
<evidence type="ECO:0000313" key="3">
    <source>
        <dbReference type="Proteomes" id="UP000530928"/>
    </source>
</evidence>
<proteinExistence type="predicted"/>
<evidence type="ECO:0000313" key="2">
    <source>
        <dbReference type="EMBL" id="MBA2894713.1"/>
    </source>
</evidence>
<dbReference type="EMBL" id="JACDUR010000006">
    <property type="protein sequence ID" value="MBA2894713.1"/>
    <property type="molecule type" value="Genomic_DNA"/>
</dbReference>
<keyword evidence="1" id="KW-0472">Membrane</keyword>
<keyword evidence="1" id="KW-0812">Transmembrane</keyword>
<reference evidence="2 3" key="1">
    <citation type="submission" date="2020-07" db="EMBL/GenBank/DDBJ databases">
        <title>Genomic Encyclopedia of Type Strains, Phase IV (KMG-IV): sequencing the most valuable type-strain genomes for metagenomic binning, comparative biology and taxonomic classification.</title>
        <authorList>
            <person name="Goeker M."/>
        </authorList>
    </citation>
    <scope>NUCLEOTIDE SEQUENCE [LARGE SCALE GENOMIC DNA]</scope>
    <source>
        <strain evidence="2 3">DSM 45533</strain>
    </source>
</reference>
<protein>
    <recommendedName>
        <fullName evidence="4">VWA domain-containing protein</fullName>
    </recommendedName>
</protein>
<keyword evidence="3" id="KW-1185">Reference proteome</keyword>
<sequence length="606" mass="64984">MADANVSTQQAEQGKPTWRDFVLPPFLAAFFDSVTEVLAPLPPWARILVFLSTGLAWYGAKRIKHVWKTLSTLRKSAPGLLGAARIAVAVMAGIGVAFAFSLIVDLSTPEPCAPATEIRMITAAETLWHLTEKARQYEKEQLADGCAPVRVTVAEAPALGRLIDALNSDWERQDTGGTEPYVRLEGLQPDGWIASSEGEAQLVEAAVRDPGLLTIGAPVAGDQLVLAMLPGAARRVERELKAAEGVELRQAWQVVTGKLGMRVARPYPETSGAALSGAADMREAGLEQAERGMLRAPLPSLTVTKLLCAFHARRSEQIALFIPAHSVADYNDAQLTAQAKREGCPEIGLFGSDRLEAVRLQGMHALDYPFVSMRWPRQHSAARQAVVDHFASWLRAHPLFSESAPPDSYESRSLTETRRRLDTEIRPSFGLHVLVDMSGSARELLRAPASAAIRALPDVLGPKDRVSVSGLAAGSRAGPARLDELAREASLEEMDEPARAVEAAQFRGWDAAISAALEKVGGDEPHAVVVLTDGRLDNEEPGDAATTVGRALQRAESVTGLSVLVVGGGTCRVTQLKGTAKPYACRAVAEVPQALADTVLTAKGWR</sequence>
<feature type="transmembrane region" description="Helical" evidence="1">
    <location>
        <begin position="80"/>
        <end position="104"/>
    </location>
</feature>
<feature type="transmembrane region" description="Helical" evidence="1">
    <location>
        <begin position="43"/>
        <end position="60"/>
    </location>
</feature>
<comment type="caution">
    <text evidence="2">The sequence shown here is derived from an EMBL/GenBank/DDBJ whole genome shotgun (WGS) entry which is preliminary data.</text>
</comment>
<organism evidence="2 3">
    <name type="scientific">Nonomuraea soli</name>
    <dbReference type="NCBI Taxonomy" id="1032476"/>
    <lineage>
        <taxon>Bacteria</taxon>
        <taxon>Bacillati</taxon>
        <taxon>Actinomycetota</taxon>
        <taxon>Actinomycetes</taxon>
        <taxon>Streptosporangiales</taxon>
        <taxon>Streptosporangiaceae</taxon>
        <taxon>Nonomuraea</taxon>
    </lineage>
</organism>
<dbReference type="RefSeq" id="WP_181613452.1">
    <property type="nucleotide sequence ID" value="NZ_BAABAM010000004.1"/>
</dbReference>
<dbReference type="InterPro" id="IPR036465">
    <property type="entry name" value="vWFA_dom_sf"/>
</dbReference>
<dbReference type="Proteomes" id="UP000530928">
    <property type="component" value="Unassembled WGS sequence"/>
</dbReference>
<name>A0A7W0HT40_9ACTN</name>
<keyword evidence="1" id="KW-1133">Transmembrane helix</keyword>
<dbReference type="AlphaFoldDB" id="A0A7W0HT40"/>
<dbReference type="SUPFAM" id="SSF53300">
    <property type="entry name" value="vWA-like"/>
    <property type="match status" value="1"/>
</dbReference>
<evidence type="ECO:0000256" key="1">
    <source>
        <dbReference type="SAM" id="Phobius"/>
    </source>
</evidence>
<accession>A0A7W0HT40</accession>